<evidence type="ECO:0000313" key="3">
    <source>
        <dbReference type="Proteomes" id="UP001595937"/>
    </source>
</evidence>
<proteinExistence type="predicted"/>
<dbReference type="Proteomes" id="UP001595937">
    <property type="component" value="Unassembled WGS sequence"/>
</dbReference>
<comment type="caution">
    <text evidence="2">The sequence shown here is derived from an EMBL/GenBank/DDBJ whole genome shotgun (WGS) entry which is preliminary data.</text>
</comment>
<feature type="transmembrane region" description="Helical" evidence="1">
    <location>
        <begin position="113"/>
        <end position="142"/>
    </location>
</feature>
<name>A0ABW0FDQ0_9MICO</name>
<feature type="transmembrane region" description="Helical" evidence="1">
    <location>
        <begin position="37"/>
        <end position="70"/>
    </location>
</feature>
<evidence type="ECO:0008006" key="4">
    <source>
        <dbReference type="Google" id="ProtNLM"/>
    </source>
</evidence>
<evidence type="ECO:0000256" key="1">
    <source>
        <dbReference type="SAM" id="Phobius"/>
    </source>
</evidence>
<keyword evidence="1" id="KW-0812">Transmembrane</keyword>
<keyword evidence="3" id="KW-1185">Reference proteome</keyword>
<sequence length="149" mass="15769">MENHGVNRAAGEARRAELLRARYGTPRGARAQLLAPILIIVAALVGMLLTFVAGIGAIGAVAILLWAVILLAAERFARRMRVFVPVVLLAVLLALSAPGWADVLTGVAPVSALLGWAVVLAIHPFHGVVPGVTTLVVVYLWCVRTGRIR</sequence>
<dbReference type="RefSeq" id="WP_193115819.1">
    <property type="nucleotide sequence ID" value="NZ_BAAAIR010000038.1"/>
</dbReference>
<keyword evidence="1" id="KW-0472">Membrane</keyword>
<gene>
    <name evidence="2" type="ORF">ACFPK8_07190</name>
</gene>
<reference evidence="3" key="1">
    <citation type="journal article" date="2019" name="Int. J. Syst. Evol. Microbiol.">
        <title>The Global Catalogue of Microorganisms (GCM) 10K type strain sequencing project: providing services to taxonomists for standard genome sequencing and annotation.</title>
        <authorList>
            <consortium name="The Broad Institute Genomics Platform"/>
            <consortium name="The Broad Institute Genome Sequencing Center for Infectious Disease"/>
            <person name="Wu L."/>
            <person name="Ma J."/>
        </authorList>
    </citation>
    <scope>NUCLEOTIDE SEQUENCE [LARGE SCALE GENOMIC DNA]</scope>
    <source>
        <strain evidence="3">CGMCC 1.16455</strain>
    </source>
</reference>
<feature type="transmembrane region" description="Helical" evidence="1">
    <location>
        <begin position="82"/>
        <end position="101"/>
    </location>
</feature>
<accession>A0ABW0FDQ0</accession>
<organism evidence="2 3">
    <name type="scientific">Brachybacterium tyrofermentans</name>
    <dbReference type="NCBI Taxonomy" id="47848"/>
    <lineage>
        <taxon>Bacteria</taxon>
        <taxon>Bacillati</taxon>
        <taxon>Actinomycetota</taxon>
        <taxon>Actinomycetes</taxon>
        <taxon>Micrococcales</taxon>
        <taxon>Dermabacteraceae</taxon>
        <taxon>Brachybacterium</taxon>
    </lineage>
</organism>
<keyword evidence="1" id="KW-1133">Transmembrane helix</keyword>
<evidence type="ECO:0000313" key="2">
    <source>
        <dbReference type="EMBL" id="MFC5297293.1"/>
    </source>
</evidence>
<protein>
    <recommendedName>
        <fullName evidence="4">Phosphatidate cytidylyltransferase</fullName>
    </recommendedName>
</protein>
<dbReference type="GeneID" id="303297542"/>
<dbReference type="EMBL" id="JBHSLN010000020">
    <property type="protein sequence ID" value="MFC5297293.1"/>
    <property type="molecule type" value="Genomic_DNA"/>
</dbReference>